<evidence type="ECO:0000256" key="1">
    <source>
        <dbReference type="ARBA" id="ARBA00022801"/>
    </source>
</evidence>
<feature type="compositionally biased region" description="Low complexity" evidence="2">
    <location>
        <begin position="31"/>
        <end position="45"/>
    </location>
</feature>
<dbReference type="AlphaFoldDB" id="A0A917W7H8"/>
<sequence>MTSTSRAAATPSDWPPTTAGSAQSPKRSNDPSSAEPSPQEAPRARVASPPLHLSIPAIKVDTAVTSVGVTSGGALGVPSGDQQNEAAWFRDSPTPGQFGASVIVGHIDTIHGPSVFYNLGALHPGDTIVIRRKDHLRITFVVDGVRQYPDRTNLPIKELYGGDPAEADLRLVTCSNFDHSIGHYRGNLIIYAHAQHT</sequence>
<keyword evidence="4" id="KW-1185">Reference proteome</keyword>
<dbReference type="InterPro" id="IPR042001">
    <property type="entry name" value="Sortase_F"/>
</dbReference>
<protein>
    <submittedName>
        <fullName evidence="3">Class F sortase</fullName>
    </submittedName>
</protein>
<dbReference type="CDD" id="cd05829">
    <property type="entry name" value="Sortase_F"/>
    <property type="match status" value="1"/>
</dbReference>
<evidence type="ECO:0000313" key="4">
    <source>
        <dbReference type="Proteomes" id="UP000613840"/>
    </source>
</evidence>
<dbReference type="Proteomes" id="UP000613840">
    <property type="component" value="Unassembled WGS sequence"/>
</dbReference>
<comment type="caution">
    <text evidence="3">The sequence shown here is derived from an EMBL/GenBank/DDBJ whole genome shotgun (WGS) entry which is preliminary data.</text>
</comment>
<evidence type="ECO:0000256" key="2">
    <source>
        <dbReference type="SAM" id="MobiDB-lite"/>
    </source>
</evidence>
<dbReference type="Gene3D" id="2.40.260.10">
    <property type="entry name" value="Sortase"/>
    <property type="match status" value="1"/>
</dbReference>
<proteinExistence type="predicted"/>
<accession>A0A917W7H8</accession>
<name>A0A917W7H8_9ACTN</name>
<organism evidence="3 4">
    <name type="scientific">Microlunatus endophyticus</name>
    <dbReference type="NCBI Taxonomy" id="1716077"/>
    <lineage>
        <taxon>Bacteria</taxon>
        <taxon>Bacillati</taxon>
        <taxon>Actinomycetota</taxon>
        <taxon>Actinomycetes</taxon>
        <taxon>Propionibacteriales</taxon>
        <taxon>Propionibacteriaceae</taxon>
        <taxon>Microlunatus</taxon>
    </lineage>
</organism>
<gene>
    <name evidence="3" type="ORF">GCM10011575_42590</name>
</gene>
<dbReference type="Pfam" id="PF04203">
    <property type="entry name" value="Sortase"/>
    <property type="match status" value="1"/>
</dbReference>
<dbReference type="GO" id="GO:0016787">
    <property type="term" value="F:hydrolase activity"/>
    <property type="evidence" value="ECO:0007669"/>
    <property type="project" value="UniProtKB-KW"/>
</dbReference>
<evidence type="ECO:0000313" key="3">
    <source>
        <dbReference type="EMBL" id="GGL79738.1"/>
    </source>
</evidence>
<reference evidence="3" key="1">
    <citation type="journal article" date="2014" name="Int. J. Syst. Evol. Microbiol.">
        <title>Complete genome sequence of Corynebacterium casei LMG S-19264T (=DSM 44701T), isolated from a smear-ripened cheese.</title>
        <authorList>
            <consortium name="US DOE Joint Genome Institute (JGI-PGF)"/>
            <person name="Walter F."/>
            <person name="Albersmeier A."/>
            <person name="Kalinowski J."/>
            <person name="Ruckert C."/>
        </authorList>
    </citation>
    <scope>NUCLEOTIDE SEQUENCE</scope>
    <source>
        <strain evidence="3">CGMCC 4.7306</strain>
    </source>
</reference>
<dbReference type="SUPFAM" id="SSF63817">
    <property type="entry name" value="Sortase"/>
    <property type="match status" value="1"/>
</dbReference>
<keyword evidence="1" id="KW-0378">Hydrolase</keyword>
<dbReference type="InterPro" id="IPR005754">
    <property type="entry name" value="Sortase"/>
</dbReference>
<reference evidence="3" key="2">
    <citation type="submission" date="2020-09" db="EMBL/GenBank/DDBJ databases">
        <authorList>
            <person name="Sun Q."/>
            <person name="Zhou Y."/>
        </authorList>
    </citation>
    <scope>NUCLEOTIDE SEQUENCE</scope>
    <source>
        <strain evidence="3">CGMCC 4.7306</strain>
    </source>
</reference>
<feature type="region of interest" description="Disordered" evidence="2">
    <location>
        <begin position="1"/>
        <end position="49"/>
    </location>
</feature>
<dbReference type="InterPro" id="IPR023365">
    <property type="entry name" value="Sortase_dom-sf"/>
</dbReference>
<dbReference type="EMBL" id="BMMZ01000014">
    <property type="protein sequence ID" value="GGL79738.1"/>
    <property type="molecule type" value="Genomic_DNA"/>
</dbReference>